<dbReference type="InterPro" id="IPR000795">
    <property type="entry name" value="T_Tr_GTP-bd_dom"/>
</dbReference>
<dbReference type="SMART" id="SM00838">
    <property type="entry name" value="EFG_C"/>
    <property type="match status" value="1"/>
</dbReference>
<accession>A0ABX7M0D7</accession>
<keyword evidence="2" id="KW-0547">Nucleotide-binding</keyword>
<dbReference type="PANTHER" id="PTHR43261:SF6">
    <property type="entry name" value="ELONGATION FACTOR G-LIKE PROTEIN"/>
    <property type="match status" value="1"/>
</dbReference>
<dbReference type="InterPro" id="IPR005517">
    <property type="entry name" value="Transl_elong_EFG/EF2_IV"/>
</dbReference>
<evidence type="ECO:0000313" key="9">
    <source>
        <dbReference type="Proteomes" id="UP000663570"/>
    </source>
</evidence>
<dbReference type="InterPro" id="IPR005225">
    <property type="entry name" value="Small_GTP-bd"/>
</dbReference>
<dbReference type="NCBIfam" id="TIGR00231">
    <property type="entry name" value="small_GTP"/>
    <property type="match status" value="1"/>
</dbReference>
<dbReference type="InterPro" id="IPR053905">
    <property type="entry name" value="EF-G-like_DII"/>
</dbReference>
<dbReference type="SUPFAM" id="SSF54211">
    <property type="entry name" value="Ribosomal protein S5 domain 2-like"/>
    <property type="match status" value="1"/>
</dbReference>
<organism evidence="8 9">
    <name type="scientific">Niveibacterium microcysteis</name>
    <dbReference type="NCBI Taxonomy" id="2811415"/>
    <lineage>
        <taxon>Bacteria</taxon>
        <taxon>Pseudomonadati</taxon>
        <taxon>Pseudomonadota</taxon>
        <taxon>Betaproteobacteria</taxon>
        <taxon>Rhodocyclales</taxon>
        <taxon>Rhodocyclaceae</taxon>
        <taxon>Niveibacterium</taxon>
    </lineage>
</organism>
<dbReference type="GO" id="GO:0003746">
    <property type="term" value="F:translation elongation factor activity"/>
    <property type="evidence" value="ECO:0007669"/>
    <property type="project" value="UniProtKB-KW"/>
</dbReference>
<dbReference type="InterPro" id="IPR047872">
    <property type="entry name" value="EFG_IV"/>
</dbReference>
<dbReference type="InterPro" id="IPR035647">
    <property type="entry name" value="EFG_III/V"/>
</dbReference>
<dbReference type="InterPro" id="IPR041095">
    <property type="entry name" value="EFG_II"/>
</dbReference>
<evidence type="ECO:0000256" key="1">
    <source>
        <dbReference type="ARBA" id="ARBA00017872"/>
    </source>
</evidence>
<dbReference type="Gene3D" id="3.40.50.300">
    <property type="entry name" value="P-loop containing nucleotide triphosphate hydrolases"/>
    <property type="match status" value="1"/>
</dbReference>
<dbReference type="RefSeq" id="WP_206252594.1">
    <property type="nucleotide sequence ID" value="NZ_CP071060.1"/>
</dbReference>
<evidence type="ECO:0000256" key="4">
    <source>
        <dbReference type="ARBA" id="ARBA00022917"/>
    </source>
</evidence>
<proteinExistence type="predicted"/>
<protein>
    <recommendedName>
        <fullName evidence="1">Elongation factor G</fullName>
    </recommendedName>
</protein>
<dbReference type="PROSITE" id="PS51722">
    <property type="entry name" value="G_TR_2"/>
    <property type="match status" value="1"/>
</dbReference>
<dbReference type="PANTHER" id="PTHR43261">
    <property type="entry name" value="TRANSLATION ELONGATION FACTOR G-RELATED"/>
    <property type="match status" value="1"/>
</dbReference>
<evidence type="ECO:0000313" key="8">
    <source>
        <dbReference type="EMBL" id="QSI75232.1"/>
    </source>
</evidence>
<dbReference type="Gene3D" id="3.30.70.240">
    <property type="match status" value="1"/>
</dbReference>
<sequence>MTTPQDLRTLALLGHAGAGKTTLIESVLVSAGAIPQAGSVDRGTTVCDYDPLEKEHGHSAKLAVANFERAGTLVHLLDTPGFPDFAGQALAALDAADTVATVVNAQNGIEITARRAMLWAQTRKLCRLVVVNKIDAERVNLPALVEELQAAFGRECLPINLPADGGSRVVDCFFNLSGDATDFSSIEDAHRALVEQVVEVDEALTERYLEGEEIAPEALHDAFERALREDHLVPVLFVSARTGAGIPELIDFIVRLAPSPLEGNPPLFEKWPGGNADAAEPLIASHDPNDHALAHVFKVEVDPYMGKIGVVRVLQGTLTPDTQLYAGEARKPFRVAHLFRMQGKQLTPIDRAGPGEICAITKIDDMAFDAVLHDAPEDAVIHFHPLPIPHAVYGLAVRVKRRGDEQKLAEILHRLAAEDPGLHVEHDVTTHEAVIRGQGELHLSRILEKMRAQYKLEVDSHPPTIPYRETITLAAEGHHRHKKQSGGAGQFGEVYLKIAPLARGEGFRFVDAVKGGTIPGVFIPAVEKGVRDVLGGGAIAGFPVQDLEVTVYDGKTHPVDGKEVAFITAGRKAFLDAISKARGMVLEPIVNLEVTVPEMAIGDVNGELALRRGQVTQTGTARGGMVTINARAPLAELNDFQGRLKSITGGQGSYTLEMADYEPAPPNVQQALTAAFKPVDEE</sequence>
<keyword evidence="5" id="KW-0342">GTP-binding</keyword>
<comment type="function">
    <text evidence="6">Catalyzes the GTP-dependent ribosomal translocation step during translation elongation. During this step, the ribosome changes from the pre-translocational (PRE) to the post-translocational (POST) state as the newly formed A-site-bound peptidyl-tRNA and P-site-bound deacylated tRNA move to the P and E sites, respectively. Catalyzes the coordinated movement of the two tRNA molecules, the mRNA and conformational changes in the ribosome.</text>
</comment>
<dbReference type="Gene3D" id="2.40.30.10">
    <property type="entry name" value="Translation factors"/>
    <property type="match status" value="1"/>
</dbReference>
<dbReference type="Pfam" id="PF00679">
    <property type="entry name" value="EFG_C"/>
    <property type="match status" value="1"/>
</dbReference>
<dbReference type="InterPro" id="IPR009000">
    <property type="entry name" value="Transl_B-barrel_sf"/>
</dbReference>
<dbReference type="SUPFAM" id="SSF54980">
    <property type="entry name" value="EF-G C-terminal domain-like"/>
    <property type="match status" value="2"/>
</dbReference>
<dbReference type="Pfam" id="PF00009">
    <property type="entry name" value="GTP_EFTU"/>
    <property type="match status" value="1"/>
</dbReference>
<dbReference type="Pfam" id="PF22042">
    <property type="entry name" value="EF-G_D2"/>
    <property type="match status" value="1"/>
</dbReference>
<evidence type="ECO:0000256" key="6">
    <source>
        <dbReference type="ARBA" id="ARBA00024731"/>
    </source>
</evidence>
<reference evidence="8 9" key="1">
    <citation type="submission" date="2021-02" db="EMBL/GenBank/DDBJ databases">
        <title>Niveibacterium changnyeongensis HC41.</title>
        <authorList>
            <person name="Kang M."/>
        </authorList>
    </citation>
    <scope>NUCLEOTIDE SEQUENCE [LARGE SCALE GENOMIC DNA]</scope>
    <source>
        <strain evidence="8 9">HC41</strain>
    </source>
</reference>
<dbReference type="CDD" id="cd03713">
    <property type="entry name" value="EFG_mtEFG_C"/>
    <property type="match status" value="1"/>
</dbReference>
<dbReference type="SMART" id="SM00889">
    <property type="entry name" value="EFG_IV"/>
    <property type="match status" value="1"/>
</dbReference>
<feature type="domain" description="Tr-type G" evidence="7">
    <location>
        <begin position="5"/>
        <end position="261"/>
    </location>
</feature>
<keyword evidence="3 8" id="KW-0251">Elongation factor</keyword>
<dbReference type="Gene3D" id="3.30.230.10">
    <property type="match status" value="1"/>
</dbReference>
<evidence type="ECO:0000256" key="5">
    <source>
        <dbReference type="ARBA" id="ARBA00023134"/>
    </source>
</evidence>
<dbReference type="InterPro" id="IPR014721">
    <property type="entry name" value="Ribsml_uS5_D2-typ_fold_subgr"/>
</dbReference>
<dbReference type="SUPFAM" id="SSF50447">
    <property type="entry name" value="Translation proteins"/>
    <property type="match status" value="1"/>
</dbReference>
<dbReference type="SUPFAM" id="SSF52540">
    <property type="entry name" value="P-loop containing nucleoside triphosphate hydrolases"/>
    <property type="match status" value="1"/>
</dbReference>
<dbReference type="Pfam" id="PF14492">
    <property type="entry name" value="EFG_III"/>
    <property type="match status" value="1"/>
</dbReference>
<dbReference type="NCBIfam" id="NF009891">
    <property type="entry name" value="PRK13351.1-1"/>
    <property type="match status" value="1"/>
</dbReference>
<dbReference type="CDD" id="cd04170">
    <property type="entry name" value="EF-G_bact"/>
    <property type="match status" value="1"/>
</dbReference>
<evidence type="ECO:0000259" key="7">
    <source>
        <dbReference type="PROSITE" id="PS51722"/>
    </source>
</evidence>
<keyword evidence="9" id="KW-1185">Reference proteome</keyword>
<evidence type="ECO:0000256" key="3">
    <source>
        <dbReference type="ARBA" id="ARBA00022768"/>
    </source>
</evidence>
<keyword evidence="4" id="KW-0648">Protein biosynthesis</keyword>
<evidence type="ECO:0000256" key="2">
    <source>
        <dbReference type="ARBA" id="ARBA00022741"/>
    </source>
</evidence>
<gene>
    <name evidence="8" type="ORF">JY500_11930</name>
</gene>
<dbReference type="InterPro" id="IPR000640">
    <property type="entry name" value="EFG_V-like"/>
</dbReference>
<dbReference type="InterPro" id="IPR020568">
    <property type="entry name" value="Ribosomal_Su5_D2-typ_SF"/>
</dbReference>
<name>A0ABX7M0D7_9RHOO</name>
<dbReference type="InterPro" id="IPR027417">
    <property type="entry name" value="P-loop_NTPase"/>
</dbReference>
<dbReference type="EMBL" id="CP071060">
    <property type="protein sequence ID" value="QSI75232.1"/>
    <property type="molecule type" value="Genomic_DNA"/>
</dbReference>
<dbReference type="CDD" id="cd01434">
    <property type="entry name" value="EFG_mtEFG1_IV"/>
    <property type="match status" value="1"/>
</dbReference>
<dbReference type="Gene3D" id="3.30.70.870">
    <property type="entry name" value="Elongation Factor G (Translational Gtpase), domain 3"/>
    <property type="match status" value="1"/>
</dbReference>
<dbReference type="Pfam" id="PF03764">
    <property type="entry name" value="EFG_IV"/>
    <property type="match status" value="1"/>
</dbReference>
<dbReference type="Proteomes" id="UP000663570">
    <property type="component" value="Chromosome"/>
</dbReference>
<dbReference type="InterPro" id="IPR035649">
    <property type="entry name" value="EFG_V"/>
</dbReference>
<dbReference type="NCBIfam" id="NF009381">
    <property type="entry name" value="PRK12740.1-5"/>
    <property type="match status" value="1"/>
</dbReference>